<name>A0A5M9JPX6_MONFR</name>
<dbReference type="AlphaFoldDB" id="A0A5M9JPX6"/>
<keyword evidence="2" id="KW-1185">Reference proteome</keyword>
<evidence type="ECO:0000313" key="2">
    <source>
        <dbReference type="Proteomes" id="UP000322873"/>
    </source>
</evidence>
<dbReference type="EMBL" id="VICG01000007">
    <property type="protein sequence ID" value="KAA8570453.1"/>
    <property type="molecule type" value="Genomic_DNA"/>
</dbReference>
<accession>A0A5M9JPX6</accession>
<comment type="caution">
    <text evidence="1">The sequence shown here is derived from an EMBL/GenBank/DDBJ whole genome shotgun (WGS) entry which is preliminary data.</text>
</comment>
<proteinExistence type="predicted"/>
<reference evidence="1 2" key="1">
    <citation type="submission" date="2019-06" db="EMBL/GenBank/DDBJ databases">
        <title>Genome Sequence of the Brown Rot Fungal Pathogen Monilinia fructicola.</title>
        <authorList>
            <person name="De Miccolis Angelini R.M."/>
            <person name="Landi L."/>
            <person name="Abate D."/>
            <person name="Pollastro S."/>
            <person name="Romanazzi G."/>
            <person name="Faretra F."/>
        </authorList>
    </citation>
    <scope>NUCLEOTIDE SEQUENCE [LARGE SCALE GENOMIC DNA]</scope>
    <source>
        <strain evidence="1 2">Mfrc123</strain>
    </source>
</reference>
<evidence type="ECO:0000313" key="1">
    <source>
        <dbReference type="EMBL" id="KAA8570453.1"/>
    </source>
</evidence>
<gene>
    <name evidence="1" type="ORF">EYC84_002735</name>
</gene>
<organism evidence="1 2">
    <name type="scientific">Monilinia fructicola</name>
    <name type="common">Brown rot fungus</name>
    <name type="synonym">Ciboria fructicola</name>
    <dbReference type="NCBI Taxonomy" id="38448"/>
    <lineage>
        <taxon>Eukaryota</taxon>
        <taxon>Fungi</taxon>
        <taxon>Dikarya</taxon>
        <taxon>Ascomycota</taxon>
        <taxon>Pezizomycotina</taxon>
        <taxon>Leotiomycetes</taxon>
        <taxon>Helotiales</taxon>
        <taxon>Sclerotiniaceae</taxon>
        <taxon>Monilinia</taxon>
    </lineage>
</organism>
<sequence>MRCCKVWHQSIPQDRQRGKIRTSWTWELCLSLVDLKIPALQEIDGSICLATVSTVGCLTSEWSIVSKEVKMLEKPRGLMLAPREYLLLLYNGEGIEWL</sequence>
<dbReference type="Proteomes" id="UP000322873">
    <property type="component" value="Unassembled WGS sequence"/>
</dbReference>
<protein>
    <submittedName>
        <fullName evidence="1">Uncharacterized protein</fullName>
    </submittedName>
</protein>